<feature type="domain" description="Rod shape-determining protein MreC beta-barrel core" evidence="7">
    <location>
        <begin position="111"/>
        <end position="261"/>
    </location>
</feature>
<dbReference type="InterPro" id="IPR007221">
    <property type="entry name" value="MreC"/>
</dbReference>
<organism evidence="8 9">
    <name type="scientific">Melghirimyces algeriensis</name>
    <dbReference type="NCBI Taxonomy" id="910412"/>
    <lineage>
        <taxon>Bacteria</taxon>
        <taxon>Bacillati</taxon>
        <taxon>Bacillota</taxon>
        <taxon>Bacilli</taxon>
        <taxon>Bacillales</taxon>
        <taxon>Thermoactinomycetaceae</taxon>
        <taxon>Melghirimyces</taxon>
    </lineage>
</organism>
<reference evidence="8 9" key="1">
    <citation type="submission" date="2017-05" db="EMBL/GenBank/DDBJ databases">
        <authorList>
            <person name="Varghese N."/>
            <person name="Submissions S."/>
        </authorList>
    </citation>
    <scope>NUCLEOTIDE SEQUENCE [LARGE SCALE GENOMIC DNA]</scope>
    <source>
        <strain evidence="8 9">DSM 45474</strain>
    </source>
</reference>
<keyword evidence="6" id="KW-0175">Coiled coil</keyword>
<dbReference type="Pfam" id="PF04085">
    <property type="entry name" value="MreC"/>
    <property type="match status" value="1"/>
</dbReference>
<dbReference type="Gene3D" id="2.40.10.350">
    <property type="entry name" value="Rod shape-determining protein MreC, domain 2"/>
    <property type="match status" value="1"/>
</dbReference>
<evidence type="ECO:0000256" key="6">
    <source>
        <dbReference type="SAM" id="Coils"/>
    </source>
</evidence>
<evidence type="ECO:0000256" key="5">
    <source>
        <dbReference type="PIRNR" id="PIRNR038471"/>
    </source>
</evidence>
<evidence type="ECO:0000256" key="2">
    <source>
        <dbReference type="ARBA" id="ARBA00013855"/>
    </source>
</evidence>
<dbReference type="GO" id="GO:0005886">
    <property type="term" value="C:plasma membrane"/>
    <property type="evidence" value="ECO:0007669"/>
    <property type="project" value="TreeGrafter"/>
</dbReference>
<dbReference type="PIRSF" id="PIRSF038471">
    <property type="entry name" value="MreC"/>
    <property type="match status" value="1"/>
</dbReference>
<comment type="similarity">
    <text evidence="1 5">Belongs to the MreC family.</text>
</comment>
<name>A0A521AS07_9BACL</name>
<dbReference type="AlphaFoldDB" id="A0A521AS07"/>
<proteinExistence type="inferred from homology"/>
<evidence type="ECO:0000313" key="9">
    <source>
        <dbReference type="Proteomes" id="UP000315636"/>
    </source>
</evidence>
<dbReference type="Proteomes" id="UP000315636">
    <property type="component" value="Unassembled WGS sequence"/>
</dbReference>
<protein>
    <recommendedName>
        <fullName evidence="2 5">Cell shape-determining protein MreC</fullName>
    </recommendedName>
    <alternativeName>
        <fullName evidence="4 5">Cell shape protein MreC</fullName>
    </alternativeName>
</protein>
<evidence type="ECO:0000256" key="1">
    <source>
        <dbReference type="ARBA" id="ARBA00009369"/>
    </source>
</evidence>
<dbReference type="GO" id="GO:0008360">
    <property type="term" value="P:regulation of cell shape"/>
    <property type="evidence" value="ECO:0007669"/>
    <property type="project" value="UniProtKB-KW"/>
</dbReference>
<dbReference type="InterPro" id="IPR042175">
    <property type="entry name" value="Cell/Rod_MreC_2"/>
</dbReference>
<dbReference type="Gene3D" id="2.40.10.340">
    <property type="entry name" value="Rod shape-determining protein MreC, domain 1"/>
    <property type="match status" value="1"/>
</dbReference>
<dbReference type="NCBIfam" id="TIGR00219">
    <property type="entry name" value="mreC"/>
    <property type="match status" value="1"/>
</dbReference>
<feature type="coiled-coil region" evidence="6">
    <location>
        <begin position="67"/>
        <end position="104"/>
    </location>
</feature>
<keyword evidence="9" id="KW-1185">Reference proteome</keyword>
<accession>A0A521AS07</accession>
<comment type="function">
    <text evidence="5">Involved in formation and maintenance of cell shape.</text>
</comment>
<dbReference type="PANTHER" id="PTHR34138">
    <property type="entry name" value="CELL SHAPE-DETERMINING PROTEIN MREC"/>
    <property type="match status" value="1"/>
</dbReference>
<evidence type="ECO:0000313" key="8">
    <source>
        <dbReference type="EMBL" id="SMO37561.1"/>
    </source>
</evidence>
<sequence length="286" mass="32139">MRLFANRRLFVLLVSVILLTVTVGMTRSGRDELTWMEAGIKNTGAWLNGWFSGFSYTALAWFDDEPTAEEKENVSQLKADIARLERENRRLKEVAQYMNENKQNYITAKTVSRSPDRWNDRVVIDKGKKDQIQKDMPVITSEGLIGRVSAVTNYMADVQLLTDSGSGPGIAAQIQSGDQEIFGLIEGYDASRKRLLMKKIPSGIQPKKGQLVVTSDLSDRFPGDLLIGSVDEVVRGDFGVDRMVYVKPAAQFERLHYVMVVRDPTKIKLQKHRQKLNGKEKGNGGD</sequence>
<keyword evidence="3 5" id="KW-0133">Cell shape</keyword>
<evidence type="ECO:0000256" key="4">
    <source>
        <dbReference type="ARBA" id="ARBA00032089"/>
    </source>
</evidence>
<dbReference type="InterPro" id="IPR042177">
    <property type="entry name" value="Cell/Rod_1"/>
</dbReference>
<gene>
    <name evidence="8" type="ORF">SAMN06264849_101308</name>
</gene>
<evidence type="ECO:0000259" key="7">
    <source>
        <dbReference type="Pfam" id="PF04085"/>
    </source>
</evidence>
<dbReference type="PANTHER" id="PTHR34138:SF1">
    <property type="entry name" value="CELL SHAPE-DETERMINING PROTEIN MREC"/>
    <property type="match status" value="1"/>
</dbReference>
<dbReference type="InterPro" id="IPR055342">
    <property type="entry name" value="MreC_beta-barrel_core"/>
</dbReference>
<evidence type="ECO:0000256" key="3">
    <source>
        <dbReference type="ARBA" id="ARBA00022960"/>
    </source>
</evidence>
<dbReference type="EMBL" id="FXTI01000001">
    <property type="protein sequence ID" value="SMO37561.1"/>
    <property type="molecule type" value="Genomic_DNA"/>
</dbReference>